<dbReference type="PANTHER" id="PTHR33516:SF2">
    <property type="entry name" value="LEXA REPRESSOR-RELATED"/>
    <property type="match status" value="1"/>
</dbReference>
<dbReference type="SUPFAM" id="SSF51306">
    <property type="entry name" value="LexA/Signal peptidase"/>
    <property type="match status" value="1"/>
</dbReference>
<proteinExistence type="predicted"/>
<keyword evidence="3" id="KW-1185">Reference proteome</keyword>
<reference evidence="2 3" key="1">
    <citation type="submission" date="2016-11" db="EMBL/GenBank/DDBJ databases">
        <authorList>
            <person name="Jaros S."/>
            <person name="Januszkiewicz K."/>
            <person name="Wedrychowicz H."/>
        </authorList>
    </citation>
    <scope>NUCLEOTIDE SEQUENCE [LARGE SCALE GENOMIC DNA]</scope>
    <source>
        <strain evidence="2 3">DSM 26991</strain>
    </source>
</reference>
<sequence>MKEKIFRQLEIYPADTSKMLEIPFVGNIKAGFPSPADDFVAASIDLNNILIKNPEATFFARANGTSMESDLSDGDLFIIDKSLPPADGKMAVCFVDGEFTVKRIKIEKTRCMLIPSNADFPVIEVNENNNFMIWGIVTYAIRKM</sequence>
<dbReference type="STRING" id="1297750.SAMN05444405_101287"/>
<dbReference type="Proteomes" id="UP000184509">
    <property type="component" value="Unassembled WGS sequence"/>
</dbReference>
<gene>
    <name evidence="2" type="ORF">SAMN05444405_101287</name>
</gene>
<dbReference type="RefSeq" id="WP_073398722.1">
    <property type="nucleotide sequence ID" value="NZ_FQTV01000001.1"/>
</dbReference>
<name>A0A1M4T5C7_9BACE</name>
<dbReference type="CDD" id="cd06529">
    <property type="entry name" value="S24_LexA-like"/>
    <property type="match status" value="1"/>
</dbReference>
<dbReference type="PANTHER" id="PTHR33516">
    <property type="entry name" value="LEXA REPRESSOR"/>
    <property type="match status" value="1"/>
</dbReference>
<dbReference type="InterPro" id="IPR036286">
    <property type="entry name" value="LexA/Signal_pep-like_sf"/>
</dbReference>
<evidence type="ECO:0000313" key="2">
    <source>
        <dbReference type="EMBL" id="SHE39723.1"/>
    </source>
</evidence>
<feature type="domain" description="Peptidase S24/S26A/S26B/S26C" evidence="1">
    <location>
        <begin position="23"/>
        <end position="137"/>
    </location>
</feature>
<evidence type="ECO:0000313" key="3">
    <source>
        <dbReference type="Proteomes" id="UP000184509"/>
    </source>
</evidence>
<dbReference type="InterPro" id="IPR050077">
    <property type="entry name" value="LexA_repressor"/>
</dbReference>
<dbReference type="AlphaFoldDB" id="A0A1M4T5C7"/>
<dbReference type="InterPro" id="IPR039418">
    <property type="entry name" value="LexA-like"/>
</dbReference>
<organism evidence="2 3">
    <name type="scientific">Bacteroides luti</name>
    <dbReference type="NCBI Taxonomy" id="1297750"/>
    <lineage>
        <taxon>Bacteria</taxon>
        <taxon>Pseudomonadati</taxon>
        <taxon>Bacteroidota</taxon>
        <taxon>Bacteroidia</taxon>
        <taxon>Bacteroidales</taxon>
        <taxon>Bacteroidaceae</taxon>
        <taxon>Bacteroides</taxon>
    </lineage>
</organism>
<dbReference type="OrthoDB" id="9787787at2"/>
<evidence type="ECO:0000259" key="1">
    <source>
        <dbReference type="Pfam" id="PF00717"/>
    </source>
</evidence>
<accession>A0A1M4T5C7</accession>
<dbReference type="Pfam" id="PF00717">
    <property type="entry name" value="Peptidase_S24"/>
    <property type="match status" value="1"/>
</dbReference>
<dbReference type="NCBIfam" id="NF007621">
    <property type="entry name" value="PRK10276.1"/>
    <property type="match status" value="1"/>
</dbReference>
<dbReference type="InterPro" id="IPR015927">
    <property type="entry name" value="Peptidase_S24_S26A/B/C"/>
</dbReference>
<protein>
    <submittedName>
        <fullName evidence="2">SOS response UmuD protein. Serine peptidase. MEROPS family S24</fullName>
    </submittedName>
</protein>
<dbReference type="EMBL" id="FQTV01000001">
    <property type="protein sequence ID" value="SHE39723.1"/>
    <property type="molecule type" value="Genomic_DNA"/>
</dbReference>
<dbReference type="Gene3D" id="2.10.109.10">
    <property type="entry name" value="Umud Fragment, subunit A"/>
    <property type="match status" value="1"/>
</dbReference>